<dbReference type="InterPro" id="IPR044034">
    <property type="entry name" value="NAC-like_UBA"/>
</dbReference>
<feature type="region of interest" description="Disordered" evidence="1">
    <location>
        <begin position="291"/>
        <end position="352"/>
    </location>
</feature>
<dbReference type="GO" id="GO:0005737">
    <property type="term" value="C:cytoplasm"/>
    <property type="evidence" value="ECO:0000318"/>
    <property type="project" value="GO_Central"/>
</dbReference>
<feature type="compositionally biased region" description="Polar residues" evidence="1">
    <location>
        <begin position="175"/>
        <end position="192"/>
    </location>
</feature>
<reference evidence="3" key="2">
    <citation type="submission" date="2025-08" db="UniProtKB">
        <authorList>
            <consortium name="Ensembl"/>
        </authorList>
    </citation>
    <scope>IDENTIFICATION</scope>
</reference>
<feature type="compositionally biased region" description="Low complexity" evidence="1">
    <location>
        <begin position="336"/>
        <end position="349"/>
    </location>
</feature>
<dbReference type="SMART" id="SM01407">
    <property type="entry name" value="NAC"/>
    <property type="match status" value="1"/>
</dbReference>
<feature type="compositionally biased region" description="Polar residues" evidence="1">
    <location>
        <begin position="1081"/>
        <end position="1093"/>
    </location>
</feature>
<feature type="compositionally biased region" description="Basic and acidic residues" evidence="1">
    <location>
        <begin position="135"/>
        <end position="146"/>
    </location>
</feature>
<evidence type="ECO:0000313" key="4">
    <source>
        <dbReference type="Proteomes" id="UP000018468"/>
    </source>
</evidence>
<dbReference type="PANTHER" id="PTHR21713">
    <property type="entry name" value="NASCENT POLYPEPTIDE ASSOCIATED COMPLEX ALPHA SUBUNIT-RELATED"/>
    <property type="match status" value="1"/>
</dbReference>
<feature type="compositionally biased region" description="Low complexity" evidence="1">
    <location>
        <begin position="717"/>
        <end position="728"/>
    </location>
</feature>
<feature type="region of interest" description="Disordered" evidence="1">
    <location>
        <begin position="1073"/>
        <end position="1177"/>
    </location>
</feature>
<feature type="region of interest" description="Disordered" evidence="1">
    <location>
        <begin position="839"/>
        <end position="874"/>
    </location>
</feature>
<dbReference type="GO" id="GO:0005854">
    <property type="term" value="C:nascent polypeptide-associated complex"/>
    <property type="evidence" value="ECO:0007669"/>
    <property type="project" value="InterPro"/>
</dbReference>
<feature type="compositionally biased region" description="Acidic residues" evidence="1">
    <location>
        <begin position="430"/>
        <end position="439"/>
    </location>
</feature>
<feature type="compositionally biased region" description="Acidic residues" evidence="1">
    <location>
        <begin position="576"/>
        <end position="598"/>
    </location>
</feature>
<sequence>DMTRHSSSSSASTPSDCASTPSPLTPPQLSPAGSPECSSPFGPRLPRAKQNFSALRPPPEGASCDGTPDGRLVSIGRAAGKYGRGPCKRGYQPVKMERIKVLTGTEIESDYKEPEILDTRVVMGEEALLRNMEAQGDRVMNKKTEDEGAIPENCPLLPSSAPEEIQERPNEESQLDTGQDSSSVSQEDNPTLQMELAKDPVSLLPSSIQEPIAMDAGMADSDPLMREEGSEKTPSQDEVPSLSFSQPTYMAERQEPDHQLLGSTHSLDPDLYFTAPSTPIKMVYSQHVKQQWFPGSPTPESPPDESPDLPESEGLCSPPTSPSGSYITAEGGSWTSSCTSNTSPSCSPNLITEGELQEAPACYVESLSEIGDELGEERHGADKSEGLGLVENIGFVEGRERLKRETCRPSWVTEDISPQRSSSGRSTTSGEEEGEESEGSLEPAEVLEPTELTADEDLDQDQDLDLDACVAEHFATLNAPLSPEEHRLAAADAGSLTPATCSSEVSDTDNNSPCGEMSILEFPGPCGEGSLEDERMIPASLLPFHASLIFQADSMEITLFPTEDGPGNDVDAYAAGEEEGDVDEGDDEEEEEEEEVEEEGKCVEDVNEEDTSASFLNSLSENSINEGVDESFAFQDDTEESIDSASYNGDEDERLYSTERHAELSQHFPGPDDPAEETQPKEQDSSNSGSGSESESEMEISSGSSDAEHEQKEKCPAPKSSSGASFSSKHPKVQEFIERPEETLTDQPLENVEEVREESETEEQCVDSIITVTEEPADAAYQESLQQSDITIYPQESQMVTERDVLADETTLEAELADQENANSIEYNDLKVSLDSTATNDLNKGVPPLSYPKDDQSSSNIPVSETPEIPTDVPDNLAVTASDVLISESSLDQDNLTENHPCTDEISLDPLYVSSAVYSMLAISPKKENSETNVSGRGTTPELWESGVPVSLEECCEYEAENLLTCSMAGQVINEPVVVPNIETKDTTPADHEANNNCLVNNKNSEFPEDTLLDNSDTGLLESNLSNWKSLEEISEAGGGEDGSSQFPEAQDNPSVPGESALSIVSIFEENPEDTEHKVVKNQSVRGSLQTEDATQDLCEPQPVSSNSLPEEASTSALSLTSETQVNCYPKNVPDLEKSDSTGSPGGGSTVEQNTTLGHIHISKTENVTNNEEGPSSIKSEHAFTLVSGSFGSFIPRQVSSKYKPEEALCPTSPLEIMDSVSENKAKTTESETENSTDEKSDEKTDEKKEDPVEEENTLQSLHHSEQVTCSERERGGEIDKDLDLQEEEEQQKQNADPVDNNHVSEPKSEGAFEENESTDVKIDACISEETITPIENMGSLLTESKQKAEKVTSEQSNSIPFDEQQNATESPDKIKGSDNDKQEIHHEPERSISPIKTTECHRGKEQVAEPPVPTSVQEEEKPSPSISEIPDENMLDVCNAEERKCQIEGMRDINDNHVDDSQNALDEHSETSPLSTSPVNQEPCEELCIPVQESHPIRFPSQLSTKSVSGPGQLSLVPVLDTHTDLQISAHYSQDKKTAQSQMDFLLFSFLDYCSNSVFPHSASSAVDLSVDQLDYCMETPCKSLTQTDSGPGRRVGRQCGSSHTDSSSSSERELLSPCQKNSPVPAPHAAAAEPERFQDRLPRCPMSYSHKVVSNMPSKFKTLSVGSCNDSESDDSVPDLEEPDNHPLQPADTQSQLSPSAPSGDDSMNKAKQSRSEKKARKAMSKLGLRQIHGVTRITIRKSKNILFVITRPDVFKSPASDIYIVFGEAKIEDLSQQVHKAAAEKFKVPLEPSPLITESAPSLSIKEESEDEEEVDETGLEVRDIELVMAQANVSRAKAVRALRHNKNDIVNAIMELTM</sequence>
<feature type="compositionally biased region" description="Polar residues" evidence="1">
    <location>
        <begin position="612"/>
        <end position="625"/>
    </location>
</feature>
<feature type="compositionally biased region" description="Basic and acidic residues" evidence="1">
    <location>
        <begin position="1371"/>
        <end position="1391"/>
    </location>
</feature>
<organism evidence="3 4">
    <name type="scientific">Lepisosteus oculatus</name>
    <name type="common">Spotted gar</name>
    <dbReference type="NCBI Taxonomy" id="7918"/>
    <lineage>
        <taxon>Eukaryota</taxon>
        <taxon>Metazoa</taxon>
        <taxon>Chordata</taxon>
        <taxon>Craniata</taxon>
        <taxon>Vertebrata</taxon>
        <taxon>Euteleostomi</taxon>
        <taxon>Actinopterygii</taxon>
        <taxon>Neopterygii</taxon>
        <taxon>Holostei</taxon>
        <taxon>Semionotiformes</taxon>
        <taxon>Lepisosteidae</taxon>
        <taxon>Lepisosteus</taxon>
    </lineage>
</organism>
<keyword evidence="4" id="KW-1185">Reference proteome</keyword>
<reference evidence="4" key="1">
    <citation type="submission" date="2011-12" db="EMBL/GenBank/DDBJ databases">
        <title>The Draft Genome of Lepisosteus oculatus.</title>
        <authorList>
            <consortium name="The Broad Institute Genome Assembly &amp; Analysis Group"/>
            <consortium name="Computational R&amp;D Group"/>
            <consortium name="and Sequencing Platform"/>
            <person name="Di Palma F."/>
            <person name="Alfoldi J."/>
            <person name="Johnson J."/>
            <person name="Berlin A."/>
            <person name="Gnerre S."/>
            <person name="Jaffe D."/>
            <person name="MacCallum I."/>
            <person name="Young S."/>
            <person name="Walker B.J."/>
            <person name="Lander E.S."/>
            <person name="Lindblad-Toh K."/>
        </authorList>
    </citation>
    <scope>NUCLEOTIDE SEQUENCE [LARGE SCALE GENOMIC DNA]</scope>
</reference>
<dbReference type="InterPro" id="IPR041907">
    <property type="entry name" value="NACAD_UBA"/>
</dbReference>
<dbReference type="OMA" id="SVPDDKH"/>
<feature type="compositionally biased region" description="Low complexity" evidence="1">
    <location>
        <begin position="420"/>
        <end position="429"/>
    </location>
</feature>
<feature type="compositionally biased region" description="Acidic residues" evidence="1">
    <location>
        <begin position="1673"/>
        <end position="1684"/>
    </location>
</feature>
<dbReference type="Gene3D" id="2.20.70.30">
    <property type="entry name" value="Nascent polypeptide-associated complex domain"/>
    <property type="match status" value="1"/>
</dbReference>
<dbReference type="GeneTree" id="ENSGT00940000161501"/>
<feature type="region of interest" description="Disordered" evidence="1">
    <location>
        <begin position="1666"/>
        <end position="1727"/>
    </location>
</feature>
<feature type="compositionally biased region" description="Basic and acidic residues" evidence="1">
    <location>
        <begin position="1263"/>
        <end position="1284"/>
    </location>
</feature>
<evidence type="ECO:0000259" key="2">
    <source>
        <dbReference type="PROSITE" id="PS51151"/>
    </source>
</evidence>
<feature type="region of interest" description="Disordered" evidence="1">
    <location>
        <begin position="1457"/>
        <end position="1482"/>
    </location>
</feature>
<feature type="region of interest" description="Disordered" evidence="1">
    <location>
        <begin position="1035"/>
        <end position="1058"/>
    </location>
</feature>
<feature type="compositionally biased region" description="Basic and acidic residues" evidence="1">
    <location>
        <begin position="706"/>
        <end position="716"/>
    </location>
</feature>
<dbReference type="FunFam" id="2.20.70.30:FF:000002">
    <property type="entry name" value="Nascent polypeptide-associated complex (NAC), alpha subunit"/>
    <property type="match status" value="1"/>
</dbReference>
<protein>
    <submittedName>
        <fullName evidence="3">NAC alpha domain containing</fullName>
    </submittedName>
</protein>
<feature type="compositionally biased region" description="Polar residues" evidence="1">
    <location>
        <begin position="1354"/>
        <end position="1370"/>
    </location>
</feature>
<feature type="compositionally biased region" description="Basic and acidic residues" evidence="1">
    <location>
        <begin position="1399"/>
        <end position="1408"/>
    </location>
</feature>
<feature type="compositionally biased region" description="Polar residues" evidence="1">
    <location>
        <begin position="1693"/>
        <end position="1703"/>
    </location>
</feature>
<dbReference type="Pfam" id="PF19026">
    <property type="entry name" value="UBA_HYPK"/>
    <property type="match status" value="1"/>
</dbReference>
<feature type="compositionally biased region" description="Low complexity" evidence="1">
    <location>
        <begin position="1"/>
        <end position="22"/>
    </location>
</feature>
<dbReference type="InterPro" id="IPR016641">
    <property type="entry name" value="EGD2/NACA0like"/>
</dbReference>
<dbReference type="CDD" id="cd14416">
    <property type="entry name" value="UBA_NACAD"/>
    <property type="match status" value="1"/>
</dbReference>
<dbReference type="Gene3D" id="1.10.8.10">
    <property type="entry name" value="DNA helicase RuvA subunit, C-terminal domain"/>
    <property type="match status" value="1"/>
</dbReference>
<name>W5MEW7_LEPOC</name>
<dbReference type="FunFam" id="1.10.8.10:FF:000006">
    <property type="entry name" value="Putative nascent polypeptide-associated complex subunit alpha"/>
    <property type="match status" value="1"/>
</dbReference>
<feature type="region of interest" description="Disordered" evidence="1">
    <location>
        <begin position="1"/>
        <end position="71"/>
    </location>
</feature>
<feature type="compositionally biased region" description="Acidic residues" evidence="1">
    <location>
        <begin position="453"/>
        <end position="462"/>
    </location>
</feature>
<feature type="compositionally biased region" description="Basic and acidic residues" evidence="1">
    <location>
        <begin position="1237"/>
        <end position="1251"/>
    </location>
</feature>
<dbReference type="Proteomes" id="UP000018468">
    <property type="component" value="Linkage group LG11"/>
</dbReference>
<dbReference type="HOGENOM" id="CLU_236442_0_0_1"/>
<feature type="compositionally biased region" description="Basic and acidic residues" evidence="1">
    <location>
        <begin position="223"/>
        <end position="235"/>
    </location>
</feature>
<feature type="region of interest" description="Disordered" evidence="1">
    <location>
        <begin position="563"/>
        <end position="765"/>
    </location>
</feature>
<feature type="compositionally biased region" description="Basic and acidic residues" evidence="1">
    <location>
        <begin position="1457"/>
        <end position="1471"/>
    </location>
</feature>
<accession>W5MEW7</accession>
<dbReference type="STRING" id="7918.ENSLOCP00000006926"/>
<dbReference type="Ensembl" id="ENSLOCT00000006934.1">
    <property type="protein sequence ID" value="ENSLOCP00000006926.1"/>
    <property type="gene ID" value="ENSLOCG00000005734.1"/>
</dbReference>
<feature type="compositionally biased region" description="Polar residues" evidence="1">
    <location>
        <begin position="1043"/>
        <end position="1054"/>
    </location>
</feature>
<dbReference type="GO" id="GO:0051082">
    <property type="term" value="F:unfolded protein binding"/>
    <property type="evidence" value="ECO:0000318"/>
    <property type="project" value="GO_Central"/>
</dbReference>
<feature type="compositionally biased region" description="Polar residues" evidence="1">
    <location>
        <begin position="1472"/>
        <end position="1481"/>
    </location>
</feature>
<dbReference type="InterPro" id="IPR002715">
    <property type="entry name" value="Nas_poly-pep-assoc_cplx_dom"/>
</dbReference>
<feature type="region of interest" description="Disordered" evidence="1">
    <location>
        <begin position="1587"/>
        <end position="1640"/>
    </location>
</feature>
<dbReference type="InterPro" id="IPR038187">
    <property type="entry name" value="NAC_A/B_dom_sf"/>
</dbReference>
<proteinExistence type="predicted"/>
<dbReference type="eggNOG" id="KOG2239">
    <property type="taxonomic scope" value="Eukaryota"/>
</dbReference>
<dbReference type="InParanoid" id="W5MEW7"/>
<feature type="domain" description="NAC-A/B" evidence="2">
    <location>
        <begin position="1716"/>
        <end position="1781"/>
    </location>
</feature>
<feature type="compositionally biased region" description="Low complexity" evidence="1">
    <location>
        <begin position="1111"/>
        <end position="1124"/>
    </location>
</feature>
<dbReference type="EMBL" id="AHAT01022109">
    <property type="status" value="NOT_ANNOTATED_CDS"/>
    <property type="molecule type" value="Genomic_DNA"/>
</dbReference>
<feature type="region of interest" description="Disordered" evidence="1">
    <location>
        <begin position="1196"/>
        <end position="1431"/>
    </location>
</feature>
<feature type="compositionally biased region" description="Basic and acidic residues" evidence="1">
    <location>
        <begin position="732"/>
        <end position="742"/>
    </location>
</feature>
<dbReference type="FunCoup" id="W5MEW7">
    <property type="interactions" value="355"/>
</dbReference>
<evidence type="ECO:0000256" key="1">
    <source>
        <dbReference type="SAM" id="MobiDB-lite"/>
    </source>
</evidence>
<feature type="compositionally biased region" description="Acidic residues" evidence="1">
    <location>
        <begin position="751"/>
        <end position="765"/>
    </location>
</feature>
<dbReference type="GO" id="GO:0006612">
    <property type="term" value="P:protein targeting to membrane"/>
    <property type="evidence" value="ECO:0000318"/>
    <property type="project" value="GO_Central"/>
</dbReference>
<feature type="compositionally biased region" description="Polar residues" evidence="1">
    <location>
        <begin position="1165"/>
        <end position="1177"/>
    </location>
</feature>
<feature type="region of interest" description="Disordered" evidence="1">
    <location>
        <begin position="133"/>
        <end position="275"/>
    </location>
</feature>
<feature type="region of interest" description="Disordered" evidence="1">
    <location>
        <begin position="404"/>
        <end position="462"/>
    </location>
</feature>
<reference evidence="3" key="3">
    <citation type="submission" date="2025-09" db="UniProtKB">
        <authorList>
            <consortium name="Ensembl"/>
        </authorList>
    </citation>
    <scope>IDENTIFICATION</scope>
</reference>
<dbReference type="Bgee" id="ENSLOCG00000005734">
    <property type="expression patterns" value="Expressed in camera-type eye and 7 other cell types or tissues"/>
</dbReference>
<dbReference type="CDD" id="cd22054">
    <property type="entry name" value="NAC_NACA"/>
    <property type="match status" value="1"/>
</dbReference>
<feature type="compositionally biased region" description="Basic and acidic residues" evidence="1">
    <location>
        <begin position="654"/>
        <end position="664"/>
    </location>
</feature>
<feature type="compositionally biased region" description="Acidic residues" evidence="1">
    <location>
        <begin position="302"/>
        <end position="311"/>
    </location>
</feature>
<dbReference type="Pfam" id="PF01849">
    <property type="entry name" value="NAC"/>
    <property type="match status" value="1"/>
</dbReference>
<dbReference type="PROSITE" id="PS51151">
    <property type="entry name" value="NAC_AB"/>
    <property type="match status" value="1"/>
</dbReference>
<evidence type="ECO:0000313" key="3">
    <source>
        <dbReference type="Ensembl" id="ENSLOCP00000006926.1"/>
    </source>
</evidence>
<feature type="compositionally biased region" description="Polar residues" evidence="1">
    <location>
        <begin position="236"/>
        <end position="248"/>
    </location>
</feature>
<feature type="compositionally biased region" description="Low complexity" evidence="1">
    <location>
        <begin position="685"/>
        <end position="705"/>
    </location>
</feature>